<comment type="caution">
    <text evidence="2">The sequence shown here is derived from an EMBL/GenBank/DDBJ whole genome shotgun (WGS) entry which is preliminary data.</text>
</comment>
<dbReference type="RefSeq" id="WP_301756684.1">
    <property type="nucleotide sequence ID" value="NZ_JAUJSQ010000011.1"/>
</dbReference>
<feature type="compositionally biased region" description="Acidic residues" evidence="1">
    <location>
        <begin position="113"/>
        <end position="122"/>
    </location>
</feature>
<dbReference type="Proteomes" id="UP001171606">
    <property type="component" value="Unassembled WGS sequence"/>
</dbReference>
<organism evidence="2 3">
    <name type="scientific">Burkholderia metallica</name>
    <dbReference type="NCBI Taxonomy" id="488729"/>
    <lineage>
        <taxon>Bacteria</taxon>
        <taxon>Pseudomonadati</taxon>
        <taxon>Pseudomonadota</taxon>
        <taxon>Betaproteobacteria</taxon>
        <taxon>Burkholderiales</taxon>
        <taxon>Burkholderiaceae</taxon>
        <taxon>Burkholderia</taxon>
        <taxon>Burkholderia cepacia complex</taxon>
    </lineage>
</organism>
<accession>A0ABT8PHF2</accession>
<reference evidence="2" key="1">
    <citation type="submission" date="2023-07" db="EMBL/GenBank/DDBJ databases">
        <title>A collection of bacterial strains from the Burkholderia cepacia Research Laboratory and Repository.</title>
        <authorList>
            <person name="Lipuma J."/>
            <person name="Spilker T."/>
            <person name="Caverly L."/>
        </authorList>
    </citation>
    <scope>NUCLEOTIDE SEQUENCE</scope>
    <source>
        <strain evidence="2">AU42020</strain>
    </source>
</reference>
<protein>
    <submittedName>
        <fullName evidence="2">PRTRC system protein E</fullName>
    </submittedName>
</protein>
<dbReference type="InterPro" id="IPR022273">
    <property type="entry name" value="PRTRC_protein-E"/>
</dbReference>
<proteinExistence type="predicted"/>
<feature type="region of interest" description="Disordered" evidence="1">
    <location>
        <begin position="92"/>
        <end position="151"/>
    </location>
</feature>
<gene>
    <name evidence="2" type="ORF">QZM52_25100</name>
</gene>
<evidence type="ECO:0000256" key="1">
    <source>
        <dbReference type="SAM" id="MobiDB-lite"/>
    </source>
</evidence>
<sequence>MFQALEPLIRSAEKLVLTLTMDGDRIAVVVIPSGGKDAALRQPLILKATAAELDEGFAAAIRSFSAAHQSLGEQVQATNAILEAQQQTQVKKAQKALSKSVTPAAAQAASADDANDEGDGEGEAATSVSSTSSTEATEQKPAGTDLSSLLL</sequence>
<keyword evidence="3" id="KW-1185">Reference proteome</keyword>
<dbReference type="EMBL" id="JAUJSQ010000011">
    <property type="protein sequence ID" value="MDN7934570.1"/>
    <property type="molecule type" value="Genomic_DNA"/>
</dbReference>
<dbReference type="NCBIfam" id="TIGR03741">
    <property type="entry name" value="PRTRC_E"/>
    <property type="match status" value="1"/>
</dbReference>
<evidence type="ECO:0000313" key="2">
    <source>
        <dbReference type="EMBL" id="MDN7934570.1"/>
    </source>
</evidence>
<evidence type="ECO:0000313" key="3">
    <source>
        <dbReference type="Proteomes" id="UP001171606"/>
    </source>
</evidence>
<feature type="compositionally biased region" description="Low complexity" evidence="1">
    <location>
        <begin position="123"/>
        <end position="136"/>
    </location>
</feature>
<name>A0ABT8PHF2_9BURK</name>